<sequence length="50" mass="5293">MHAARRTRGFTLIELLIVVALIGILSAMAAPFLIAARSSANEASAIQSLR</sequence>
<feature type="non-terminal residue" evidence="2">
    <location>
        <position position="50"/>
    </location>
</feature>
<proteinExistence type="predicted"/>
<reference evidence="2" key="2">
    <citation type="journal article" date="2011" name="Microb. Ecol.">
        <title>Taxonomic and Functional Metagenomic Profiling of the Microbial Community in the Anoxic Sediment of a Sub-saline Shallow Lake (Laguna de Carrizo, Central Spain).</title>
        <authorList>
            <person name="Ferrer M."/>
            <person name="Guazzaroni M.E."/>
            <person name="Richter M."/>
            <person name="Garcia-Salamanca A."/>
            <person name="Yarza P."/>
            <person name="Suarez-Suarez A."/>
            <person name="Solano J."/>
            <person name="Alcaide M."/>
            <person name="van Dillewijn P."/>
            <person name="Molina-Henares M.A."/>
            <person name="Lopez-Cortes N."/>
            <person name="Al-Ramahi Y."/>
            <person name="Guerrero C."/>
            <person name="Acosta A."/>
            <person name="de Eugenio L.I."/>
            <person name="Martinez V."/>
            <person name="Marques S."/>
            <person name="Rojo F."/>
            <person name="Santero E."/>
            <person name="Genilloud O."/>
            <person name="Perez-Perez J."/>
            <person name="Rossello-Mora R."/>
            <person name="Ramos J.L."/>
        </authorList>
    </citation>
    <scope>NUCLEOTIDE SEQUENCE</scope>
</reference>
<dbReference type="Pfam" id="PF07963">
    <property type="entry name" value="N_methyl"/>
    <property type="match status" value="1"/>
</dbReference>
<accession>D9PMZ0</accession>
<protein>
    <submittedName>
        <fullName evidence="2">Secreted protein containing Prepilin-type cleavage/methylation, N-terminal domain</fullName>
    </submittedName>
</protein>
<gene>
    <name evidence="2" type="ORF">LDC_2919</name>
</gene>
<evidence type="ECO:0000313" key="2">
    <source>
        <dbReference type="EMBL" id="EFK95076.1"/>
    </source>
</evidence>
<evidence type="ECO:0000256" key="1">
    <source>
        <dbReference type="SAM" id="Phobius"/>
    </source>
</evidence>
<dbReference type="EMBL" id="ADZX01000899">
    <property type="protein sequence ID" value="EFK95076.1"/>
    <property type="molecule type" value="Genomic_DNA"/>
</dbReference>
<dbReference type="InterPro" id="IPR045584">
    <property type="entry name" value="Pilin-like"/>
</dbReference>
<reference evidence="2" key="1">
    <citation type="submission" date="2010-07" db="EMBL/GenBank/DDBJ databases">
        <authorList>
            <consortium name="CONSOLIDER consortium CSD2007-00005"/>
            <person name="Guazzaroni M.-E."/>
            <person name="Richter M."/>
            <person name="Garcia-Salamanca A."/>
            <person name="Yarza P."/>
            <person name="Ferrer M."/>
        </authorList>
    </citation>
    <scope>NUCLEOTIDE SEQUENCE</scope>
</reference>
<dbReference type="InterPro" id="IPR012902">
    <property type="entry name" value="N_methyl_site"/>
</dbReference>
<feature type="transmembrane region" description="Helical" evidence="1">
    <location>
        <begin position="12"/>
        <end position="34"/>
    </location>
</feature>
<comment type="caution">
    <text evidence="2">The sequence shown here is derived from an EMBL/GenBank/DDBJ whole genome shotgun (WGS) entry which is preliminary data.</text>
</comment>
<organism evidence="2">
    <name type="scientific">sediment metagenome</name>
    <dbReference type="NCBI Taxonomy" id="749907"/>
    <lineage>
        <taxon>unclassified sequences</taxon>
        <taxon>metagenomes</taxon>
        <taxon>ecological metagenomes</taxon>
    </lineage>
</organism>
<dbReference type="AlphaFoldDB" id="D9PMZ0"/>
<dbReference type="NCBIfam" id="TIGR02532">
    <property type="entry name" value="IV_pilin_GFxxxE"/>
    <property type="match status" value="1"/>
</dbReference>
<dbReference type="PROSITE" id="PS00409">
    <property type="entry name" value="PROKAR_NTER_METHYL"/>
    <property type="match status" value="1"/>
</dbReference>
<dbReference type="SUPFAM" id="SSF54523">
    <property type="entry name" value="Pili subunits"/>
    <property type="match status" value="1"/>
</dbReference>
<keyword evidence="1" id="KW-0812">Transmembrane</keyword>
<keyword evidence="1" id="KW-1133">Transmembrane helix</keyword>
<name>D9PMZ0_9ZZZZ</name>
<keyword evidence="1" id="KW-0472">Membrane</keyword>
<dbReference type="Gene3D" id="3.30.700.10">
    <property type="entry name" value="Glycoprotein, Type 4 Pilin"/>
    <property type="match status" value="1"/>
</dbReference>